<sequence length="85" mass="9415">MKTAIVFFVLLVLYGLTFSVSVHAGVFDCDENHKCRPGLKCEDGQCVTRLDCPQRGIPEVKPGCRLETVVDSRDCPKTVVVCDKQ</sequence>
<dbReference type="EMBL" id="JARK01001384">
    <property type="protein sequence ID" value="EYC12115.1"/>
    <property type="molecule type" value="Genomic_DNA"/>
</dbReference>
<dbReference type="OrthoDB" id="6419074at2759"/>
<name>A0A016UAE1_9BILA</name>
<keyword evidence="3" id="KW-1185">Reference proteome</keyword>
<evidence type="ECO:0000313" key="2">
    <source>
        <dbReference type="EMBL" id="EYC12115.1"/>
    </source>
</evidence>
<dbReference type="Proteomes" id="UP000024635">
    <property type="component" value="Unassembled WGS sequence"/>
</dbReference>
<feature type="chain" id="PRO_5001488519" evidence="1">
    <location>
        <begin position="20"/>
        <end position="85"/>
    </location>
</feature>
<reference evidence="3" key="1">
    <citation type="journal article" date="2015" name="Nat. Genet.">
        <title>The genome and transcriptome of the zoonotic hookworm Ancylostoma ceylanicum identify infection-specific gene families.</title>
        <authorList>
            <person name="Schwarz E.M."/>
            <person name="Hu Y."/>
            <person name="Antoshechkin I."/>
            <person name="Miller M.M."/>
            <person name="Sternberg P.W."/>
            <person name="Aroian R.V."/>
        </authorList>
    </citation>
    <scope>NUCLEOTIDE SEQUENCE</scope>
    <source>
        <strain evidence="3">HY135</strain>
    </source>
</reference>
<dbReference type="AlphaFoldDB" id="A0A016UAE1"/>
<protein>
    <submittedName>
        <fullName evidence="2">Uncharacterized protein</fullName>
    </submittedName>
</protein>
<comment type="caution">
    <text evidence="2">The sequence shown here is derived from an EMBL/GenBank/DDBJ whole genome shotgun (WGS) entry which is preliminary data.</text>
</comment>
<evidence type="ECO:0000256" key="1">
    <source>
        <dbReference type="SAM" id="SignalP"/>
    </source>
</evidence>
<accession>A0A016UAE1</accession>
<gene>
    <name evidence="2" type="primary">Acey_s0048.g1622</name>
    <name evidence="2" type="ORF">Y032_0048g1622</name>
</gene>
<proteinExistence type="predicted"/>
<feature type="signal peptide" evidence="1">
    <location>
        <begin position="1"/>
        <end position="19"/>
    </location>
</feature>
<organism evidence="2 3">
    <name type="scientific">Ancylostoma ceylanicum</name>
    <dbReference type="NCBI Taxonomy" id="53326"/>
    <lineage>
        <taxon>Eukaryota</taxon>
        <taxon>Metazoa</taxon>
        <taxon>Ecdysozoa</taxon>
        <taxon>Nematoda</taxon>
        <taxon>Chromadorea</taxon>
        <taxon>Rhabditida</taxon>
        <taxon>Rhabditina</taxon>
        <taxon>Rhabditomorpha</taxon>
        <taxon>Strongyloidea</taxon>
        <taxon>Ancylostomatidae</taxon>
        <taxon>Ancylostomatinae</taxon>
        <taxon>Ancylostoma</taxon>
    </lineage>
</organism>
<keyword evidence="1" id="KW-0732">Signal</keyword>
<evidence type="ECO:0000313" key="3">
    <source>
        <dbReference type="Proteomes" id="UP000024635"/>
    </source>
</evidence>